<evidence type="ECO:0000256" key="2">
    <source>
        <dbReference type="ARBA" id="ARBA00004792"/>
    </source>
</evidence>
<dbReference type="Pfam" id="PF22953">
    <property type="entry name" value="SpnB_Rossmann"/>
    <property type="match status" value="4"/>
</dbReference>
<feature type="active site" description="Proton acceptor; for dehydratase activity" evidence="9">
    <location>
        <position position="2683"/>
    </location>
</feature>
<evidence type="ECO:0000259" key="11">
    <source>
        <dbReference type="PROSITE" id="PS52004"/>
    </source>
</evidence>
<evidence type="ECO:0000256" key="1">
    <source>
        <dbReference type="ARBA" id="ARBA00001957"/>
    </source>
</evidence>
<evidence type="ECO:0000256" key="4">
    <source>
        <dbReference type="ARBA" id="ARBA00022553"/>
    </source>
</evidence>
<evidence type="ECO:0000256" key="8">
    <source>
        <dbReference type="ARBA" id="ARBA00023315"/>
    </source>
</evidence>
<feature type="domain" description="Ketosynthase family 3 (KS3)" evidence="11">
    <location>
        <begin position="5102"/>
        <end position="5525"/>
    </location>
</feature>
<proteinExistence type="predicted"/>
<dbReference type="Pfam" id="PF14765">
    <property type="entry name" value="PS-DH"/>
    <property type="match status" value="4"/>
</dbReference>
<dbReference type="SUPFAM" id="SSF52151">
    <property type="entry name" value="FabD/lysophospholipase-like"/>
    <property type="match status" value="4"/>
</dbReference>
<dbReference type="GO" id="GO:0004312">
    <property type="term" value="F:fatty acid synthase activity"/>
    <property type="evidence" value="ECO:0007669"/>
    <property type="project" value="TreeGrafter"/>
</dbReference>
<evidence type="ECO:0000256" key="3">
    <source>
        <dbReference type="ARBA" id="ARBA00022450"/>
    </source>
</evidence>
<dbReference type="InterPro" id="IPR014043">
    <property type="entry name" value="Acyl_transferase_dom"/>
</dbReference>
<evidence type="ECO:0000256" key="5">
    <source>
        <dbReference type="ARBA" id="ARBA00022679"/>
    </source>
</evidence>
<name>A0A2U9KD36_9ACTN</name>
<keyword evidence="5" id="KW-0808">Transferase</keyword>
<dbReference type="InterPro" id="IPR050091">
    <property type="entry name" value="PKS_NRPS_Biosynth_Enz"/>
</dbReference>
<dbReference type="InterPro" id="IPR055123">
    <property type="entry name" value="SpnB-like_Rossmann"/>
</dbReference>
<feature type="domain" description="PKS/mFAS DH" evidence="12">
    <location>
        <begin position="2651"/>
        <end position="2923"/>
    </location>
</feature>
<dbReference type="Pfam" id="PF21089">
    <property type="entry name" value="PKS_DH_N"/>
    <property type="match status" value="4"/>
</dbReference>
<dbReference type="InterPro" id="IPR016035">
    <property type="entry name" value="Acyl_Trfase/lysoPLipase"/>
</dbReference>
<organism evidence="13">
    <name type="scientific">Streptosporangium sp. KD35</name>
    <dbReference type="NCBI Taxonomy" id="2162663"/>
    <lineage>
        <taxon>Bacteria</taxon>
        <taxon>Bacillati</taxon>
        <taxon>Actinomycetota</taxon>
        <taxon>Actinomycetes</taxon>
        <taxon>Streptosporangiales</taxon>
        <taxon>Streptosporangiaceae</taxon>
        <taxon>Streptosporangium</taxon>
    </lineage>
</organism>
<protein>
    <submittedName>
        <fullName evidence="13">FunP5</fullName>
    </submittedName>
</protein>
<dbReference type="Gene3D" id="3.40.366.10">
    <property type="entry name" value="Malonyl-Coenzyme A Acyl Carrier Protein, domain 2"/>
    <property type="match status" value="7"/>
</dbReference>
<dbReference type="EMBL" id="MH203088">
    <property type="protein sequence ID" value="AWS27327.1"/>
    <property type="molecule type" value="Genomic_DNA"/>
</dbReference>
<evidence type="ECO:0000259" key="12">
    <source>
        <dbReference type="PROSITE" id="PS52019"/>
    </source>
</evidence>
<dbReference type="InterPro" id="IPR049551">
    <property type="entry name" value="PKS_DH_C"/>
</dbReference>
<dbReference type="Pfam" id="PF00109">
    <property type="entry name" value="ketoacyl-synt"/>
    <property type="match status" value="4"/>
</dbReference>
<dbReference type="Pfam" id="PF00698">
    <property type="entry name" value="Acyl_transf_1"/>
    <property type="match status" value="7"/>
</dbReference>
<dbReference type="InterPro" id="IPR042104">
    <property type="entry name" value="PKS_dehydratase_sf"/>
</dbReference>
<feature type="active site" description="Proton donor; for dehydratase activity" evidence="9">
    <location>
        <position position="1137"/>
    </location>
</feature>
<dbReference type="InterPro" id="IPR057326">
    <property type="entry name" value="KR_dom"/>
</dbReference>
<keyword evidence="7" id="KW-0511">Multifunctional enzyme</keyword>
<feature type="active site" description="Proton acceptor; for dehydratase activity" evidence="9">
    <location>
        <position position="4360"/>
    </location>
</feature>
<accession>A0A2U9KD36</accession>
<feature type="active site" description="Proton donor; for dehydratase activity" evidence="9">
    <location>
        <position position="6187"/>
    </location>
</feature>
<evidence type="ECO:0000313" key="13">
    <source>
        <dbReference type="EMBL" id="AWS27327.1"/>
    </source>
</evidence>
<dbReference type="SUPFAM" id="SSF53901">
    <property type="entry name" value="Thiolase-like"/>
    <property type="match status" value="4"/>
</dbReference>
<dbReference type="GO" id="GO:0033068">
    <property type="term" value="P:macrolide biosynthetic process"/>
    <property type="evidence" value="ECO:0007669"/>
    <property type="project" value="UniProtKB-ARBA"/>
</dbReference>
<dbReference type="FunFam" id="3.40.47.10:FF:000019">
    <property type="entry name" value="Polyketide synthase type I"/>
    <property type="match status" value="4"/>
</dbReference>
<feature type="domain" description="PKS/mFAS DH" evidence="12">
    <location>
        <begin position="943"/>
        <end position="1215"/>
    </location>
</feature>
<feature type="active site" description="Proton acceptor; for dehydratase activity" evidence="9">
    <location>
        <position position="6030"/>
    </location>
</feature>
<feature type="active site" description="Proton donor; for dehydratase activity" evidence="9">
    <location>
        <position position="4522"/>
    </location>
</feature>
<dbReference type="InterPro" id="IPR049900">
    <property type="entry name" value="PKS_mFAS_DH"/>
</dbReference>
<feature type="domain" description="PKS/mFAS DH" evidence="12">
    <location>
        <begin position="4328"/>
        <end position="4600"/>
    </location>
</feature>
<feature type="region of interest" description="N-terminal hotdog fold" evidence="9">
    <location>
        <begin position="5998"/>
        <end position="6120"/>
    </location>
</feature>
<evidence type="ECO:0000256" key="9">
    <source>
        <dbReference type="PROSITE-ProRule" id="PRU01363"/>
    </source>
</evidence>
<dbReference type="SUPFAM" id="SSF47336">
    <property type="entry name" value="ACP-like"/>
    <property type="match status" value="4"/>
</dbReference>
<dbReference type="FunFam" id="1.10.1200.10:FF:000007">
    <property type="entry name" value="Probable polyketide synthase pks17"/>
    <property type="match status" value="4"/>
</dbReference>
<feature type="region of interest" description="C-terminal hotdog fold" evidence="9">
    <location>
        <begin position="1080"/>
        <end position="1215"/>
    </location>
</feature>
<dbReference type="Pfam" id="PF02801">
    <property type="entry name" value="Ketoacyl-synt_C"/>
    <property type="match status" value="4"/>
</dbReference>
<dbReference type="GO" id="GO:0004315">
    <property type="term" value="F:3-oxoacyl-[acyl-carrier-protein] synthase activity"/>
    <property type="evidence" value="ECO:0007669"/>
    <property type="project" value="InterPro"/>
</dbReference>
<dbReference type="SMART" id="SM00823">
    <property type="entry name" value="PKS_PP"/>
    <property type="match status" value="4"/>
</dbReference>
<feature type="active site" description="Proton acceptor; for dehydratase activity" evidence="9">
    <location>
        <position position="975"/>
    </location>
</feature>
<dbReference type="InterPro" id="IPR016039">
    <property type="entry name" value="Thiolase-like"/>
</dbReference>
<dbReference type="SUPFAM" id="SSF51735">
    <property type="entry name" value="NAD(P)-binding Rossmann-fold domains"/>
    <property type="match status" value="8"/>
</dbReference>
<dbReference type="InterPro" id="IPR036736">
    <property type="entry name" value="ACP-like_sf"/>
</dbReference>
<feature type="region of interest" description="N-terminal hotdog fold" evidence="9">
    <location>
        <begin position="943"/>
        <end position="1067"/>
    </location>
</feature>
<evidence type="ECO:0000256" key="7">
    <source>
        <dbReference type="ARBA" id="ARBA00023268"/>
    </source>
</evidence>
<dbReference type="PANTHER" id="PTHR43775:SF51">
    <property type="entry name" value="INACTIVE PHENOLPHTHIOCEROL SYNTHESIS POLYKETIDE SYNTHASE TYPE I PKS1-RELATED"/>
    <property type="match status" value="1"/>
</dbReference>
<feature type="region of interest" description="N-terminal hotdog fold" evidence="9">
    <location>
        <begin position="4328"/>
        <end position="4451"/>
    </location>
</feature>
<dbReference type="SMART" id="SM00826">
    <property type="entry name" value="PKS_DH"/>
    <property type="match status" value="4"/>
</dbReference>
<keyword evidence="4" id="KW-0597">Phosphoprotein</keyword>
<dbReference type="Gene3D" id="3.30.70.250">
    <property type="entry name" value="Malonyl-CoA ACP transacylase, ACP-binding"/>
    <property type="match status" value="3"/>
</dbReference>
<dbReference type="Pfam" id="PF16197">
    <property type="entry name" value="KAsynt_C_assoc"/>
    <property type="match status" value="4"/>
</dbReference>
<dbReference type="CDD" id="cd00833">
    <property type="entry name" value="PKS"/>
    <property type="match status" value="4"/>
</dbReference>
<keyword evidence="6" id="KW-0045">Antibiotic biosynthesis</keyword>
<keyword evidence="3" id="KW-0596">Phosphopantetheine</keyword>
<dbReference type="InterPro" id="IPR036291">
    <property type="entry name" value="NAD(P)-bd_dom_sf"/>
</dbReference>
<dbReference type="Gene3D" id="3.30.70.3290">
    <property type="match status" value="7"/>
</dbReference>
<dbReference type="GO" id="GO:0006633">
    <property type="term" value="P:fatty acid biosynthetic process"/>
    <property type="evidence" value="ECO:0007669"/>
    <property type="project" value="InterPro"/>
</dbReference>
<dbReference type="InterPro" id="IPR001227">
    <property type="entry name" value="Ac_transferase_dom_sf"/>
</dbReference>
<dbReference type="InterPro" id="IPR014031">
    <property type="entry name" value="Ketoacyl_synth_C"/>
</dbReference>
<dbReference type="SMART" id="SM01294">
    <property type="entry name" value="PKS_PP_betabranch"/>
    <property type="match status" value="3"/>
</dbReference>
<feature type="domain" description="Carrier" evidence="10">
    <location>
        <begin position="5010"/>
        <end position="5085"/>
    </location>
</feature>
<feature type="domain" description="Carrier" evidence="10">
    <location>
        <begin position="3358"/>
        <end position="3433"/>
    </location>
</feature>
<dbReference type="InterPro" id="IPR013968">
    <property type="entry name" value="PKS_KR"/>
</dbReference>
<dbReference type="PROSITE" id="PS00012">
    <property type="entry name" value="PHOSPHOPANTETHEINE"/>
    <property type="match status" value="3"/>
</dbReference>
<dbReference type="InterPro" id="IPR049552">
    <property type="entry name" value="PKS_DH_N"/>
</dbReference>
<dbReference type="InterPro" id="IPR014030">
    <property type="entry name" value="Ketoacyl_synth_N"/>
</dbReference>
<feature type="domain" description="Carrier" evidence="10">
    <location>
        <begin position="1629"/>
        <end position="1704"/>
    </location>
</feature>
<dbReference type="Gene3D" id="3.40.50.720">
    <property type="entry name" value="NAD(P)-binding Rossmann-like Domain"/>
    <property type="match status" value="4"/>
</dbReference>
<keyword evidence="8" id="KW-0012">Acyltransferase</keyword>
<dbReference type="PROSITE" id="PS52004">
    <property type="entry name" value="KS3_2"/>
    <property type="match status" value="4"/>
</dbReference>
<dbReference type="GO" id="GO:0031177">
    <property type="term" value="F:phosphopantetheine binding"/>
    <property type="evidence" value="ECO:0007669"/>
    <property type="project" value="InterPro"/>
</dbReference>
<dbReference type="Gene3D" id="3.10.129.110">
    <property type="entry name" value="Polyketide synthase dehydratase"/>
    <property type="match status" value="4"/>
</dbReference>
<comment type="cofactor">
    <cofactor evidence="1">
        <name>pantetheine 4'-phosphate</name>
        <dbReference type="ChEBI" id="CHEBI:47942"/>
    </cofactor>
</comment>
<dbReference type="PROSITE" id="PS00606">
    <property type="entry name" value="KS3_1"/>
    <property type="match status" value="4"/>
</dbReference>
<feature type="active site" description="Proton donor; for dehydratase activity" evidence="9">
    <location>
        <position position="2844"/>
    </location>
</feature>
<dbReference type="PROSITE" id="PS52019">
    <property type="entry name" value="PKS_MFAS_DH"/>
    <property type="match status" value="4"/>
</dbReference>
<feature type="domain" description="Ketosynthase family 3 (KS3)" evidence="11">
    <location>
        <begin position="1724"/>
        <end position="2147"/>
    </location>
</feature>
<dbReference type="CDD" id="cd08956">
    <property type="entry name" value="KR_3_FAS_SDR_x"/>
    <property type="match status" value="4"/>
</dbReference>
<comment type="pathway">
    <text evidence="2">Antibiotic biosynthesis.</text>
</comment>
<dbReference type="InterPro" id="IPR016036">
    <property type="entry name" value="Malonyl_transacylase_ACP-bd"/>
</dbReference>
<dbReference type="InterPro" id="IPR020841">
    <property type="entry name" value="PKS_Beta-ketoAc_synthase_dom"/>
</dbReference>
<evidence type="ECO:0000259" key="10">
    <source>
        <dbReference type="PROSITE" id="PS50075"/>
    </source>
</evidence>
<dbReference type="Pfam" id="PF08659">
    <property type="entry name" value="KR"/>
    <property type="match status" value="4"/>
</dbReference>
<dbReference type="InterPro" id="IPR020806">
    <property type="entry name" value="PKS_PP-bd"/>
</dbReference>
<feature type="region of interest" description="C-terminal hotdog fold" evidence="9">
    <location>
        <begin position="2787"/>
        <end position="2923"/>
    </location>
</feature>
<dbReference type="Pfam" id="PF08990">
    <property type="entry name" value="Docking"/>
    <property type="match status" value="1"/>
</dbReference>
<feature type="domain" description="Ketosynthase family 3 (KS3)" evidence="11">
    <location>
        <begin position="3451"/>
        <end position="3875"/>
    </location>
</feature>
<dbReference type="PANTHER" id="PTHR43775">
    <property type="entry name" value="FATTY ACID SYNTHASE"/>
    <property type="match status" value="1"/>
</dbReference>
<feature type="domain" description="PKS/mFAS DH" evidence="12">
    <location>
        <begin position="5998"/>
        <end position="6264"/>
    </location>
</feature>
<dbReference type="SMART" id="SM00827">
    <property type="entry name" value="PKS_AT"/>
    <property type="match status" value="4"/>
</dbReference>
<dbReference type="InterPro" id="IPR032821">
    <property type="entry name" value="PKS_assoc"/>
</dbReference>
<dbReference type="Gene3D" id="3.40.47.10">
    <property type="match status" value="4"/>
</dbReference>
<feature type="domain" description="Carrier" evidence="10">
    <location>
        <begin position="6722"/>
        <end position="6797"/>
    </location>
</feature>
<reference evidence="13" key="1">
    <citation type="submission" date="2018-04" db="EMBL/GenBank/DDBJ databases">
        <title>Secondary Metabolite Response of Diverse Hypogean Actinomycetes to Chemical and Biological Stimuli.</title>
        <authorList>
            <person name="Covington B.C."/>
            <person name="Spraggins J.M."/>
            <person name="Ynigex-Gutierrez A.E."/>
            <person name="Bachmann B.O."/>
        </authorList>
    </citation>
    <scope>NUCLEOTIDE SEQUENCE</scope>
    <source>
        <strain evidence="13">Kd35</strain>
    </source>
</reference>
<dbReference type="InterPro" id="IPR006162">
    <property type="entry name" value="Ppantetheine_attach_site"/>
</dbReference>
<dbReference type="InterPro" id="IPR018201">
    <property type="entry name" value="Ketoacyl_synth_AS"/>
</dbReference>
<dbReference type="Gene3D" id="1.10.1200.10">
    <property type="entry name" value="ACP-like"/>
    <property type="match status" value="4"/>
</dbReference>
<feature type="region of interest" description="C-terminal hotdog fold" evidence="9">
    <location>
        <begin position="4465"/>
        <end position="4600"/>
    </location>
</feature>
<dbReference type="InterPro" id="IPR009081">
    <property type="entry name" value="PP-bd_ACP"/>
</dbReference>
<dbReference type="SUPFAM" id="SSF55048">
    <property type="entry name" value="Probable ACP-binding domain of malonyl-CoA ACP transacylase"/>
    <property type="match status" value="5"/>
</dbReference>
<dbReference type="InterPro" id="IPR015083">
    <property type="entry name" value="NorB/c/GfsB-D-like_docking"/>
</dbReference>
<sequence length="6883" mass="710589">MTSASEPAGTEEKYLAYLKRATTDLRAARRRVEELEYRGSEPLAIIAMSCRYPGGVDGPEDLWRLVASGSDAIGAPPTDRGWDVEGLYDHESGELDRQARLEGGFLHDAASFDPDLFGISPREALAMDPQQRLLLETSWEAFERAGLDPTAVGFPRTGVFAGVMYHDYGSRPLELPDGVAGYLGNGNSGSVASGRIAYTFGLEGPAVTVDTACSSSLVALHLAGQALRNGECDLALAGGVTVMATPTTFVEFSRQGGLAADGRCKSFAAAADGTGWGEGVGMLLVERLSDAQRLGHPILAVVRGSAVNQDGASSGLTAPNGPSQQRVIRAALASAGLSPADVDAVEAHGTGTRLGDPIEAQALLATYGRDRSGEPLWLGSVKSNLGHTQAAAGVAGIIKMVQAMRHGLLPATLHMDAPSPQVDWASGSVELLAEARPWPEIDRPRRAGVSSFGISGTNAHVILEQAPAVVPVVGPVGPVVGLPVVPLVVSARSVGSLEAQVQRVRALGAAPLDVGVALTARAVLEQRAVLLGDAVIRGAAAEGRLAVVFTGQGSQRAGMGRELYDVFPVFAAAYDEVCAALDLPLRELDAALLDQTGWAQPAIFAVEVALLALVRSWGVVPEVVAGHSIGEITAAYAAGVLSLADAATLVAARGRLMQALPSGGAMLAVGAAEVDVRALLASMAGDELNGGGLAVGIAAVNGPASVVMSGAEADIEQVELAGGDASNGDSPVVDVAAVNGPASVVVSGVEGDIARVAELAVERGWKISRLRTSHAFHSRLMEPMLAEFSEVVRGLGFSEPTISAVSTVTGVAVASGQWTDPDYWVEQVRKPVRFADAVVALDADRVLELGPDGVLTAMVGAVSPDAVAVAALRRDRDEVTTLLTAVAELFVSGQQVEWRALFDGTGARPVDLPTYPFQRQRYWLDTATDTGDVTTAGLYASDHPLLGAAMLLADGDGALLTGRLAAGAPGWLADHQVFGTVLVPGTALLDLVLAAGRRVGAGGVEELILREPLVIPPQGGVRLQIRVGSADDAERRAVTVYAQPEDGDADDWTTHAEGMLVPAIEADADLSLVAWPPSGADEMSIDGLYDAFADAGLAYGPAFRGLRRVWRAGEAVFAEVAVDQVTDGFGVHPALFDAALHGIGAGDLLPGGEVRLPFAFTGVRITGAATGELRVRLSRGDGADTVRLLLADGAGLPVAEVDALQLRPVTAAQLSGGVADRLLFGVEWVPQEVVPAAEKPVVIALGDPLPAPTPVVLVDATVPGAARDRTAILLALLQAWLADPAWAESRLVVRTSGAVGEEITDPDGAALWGLVRSAQSEHPERIHLLDGPEDVFYPVPEALVRDGAVNVPRLVRLQSPGTAEFGDGTVVVTGATGTLGRLVARHLVQVHGVRRLLLLSRSGATADLEGQLAPAEVRSVACDVADAGAVAAALRDEPVTAVIHAAGVLDDGTLESLTPERLDTVFRAKVDAARNLVAATKDQPLTAFVLYSSAAGVFGNAGQANYAAANAFLDAYATQLRGQGVPATSLAWGLWDAGMGETLTDADRDRMRRGGVLPLTPAQGLAAFDAALGTGTALVAPLVIDTAALREATGAPALLRGLVRAPARSTAGTALGRRLADLPAEQRVAAVLGLVRAQVADVLGYGRAEDVDPERAFNELGFDSLTAVELRNRLAAATGLRLPSTLVFDYPNATVLAGHVGAELADAAPAAPTAAAPTLAARADEPIAIVGMACRYPGGVSSPEELWDLVAAGRDGIVPFPEDRGWDLEALYHPDSDHPGTSYTRHGGFLPGAADFDPGLFGISPREALAMDPQHRLLLESSWEAFERAGIDPRTLRGSRTGVFVGVMYGDYANVLEQAEAQVEGFLGTGGSIASGRVSYTFGLEGPAVTVDTACSSSLVALHLAVQALRNGECESALAGGVTVMATPGTFVGFSRQRGLAADGRCKSFAEGADGTGWGEGVGMLLVERLSDAQRLGHPVLAVVRGSAVNQDGASNGLTAPNGPSQQRVIRQALASAGLTSQDVDAVEAHGTGTSLGDPIEAQALLATYGRDRSGEPLWLGSVKSNLGHTQAAAGVAGIIKMVQAMRHGMLPKTLHVDAPTSQVDWSAGSVELLAEARDWPVTGRPRRAAVSSFGISGTNAHIILEAVPVTALEEAPPPAVSVTAPKEVSPSALPAVPVVLTAATERALAGQAERLHRYLLAHPDASVSDVAWTLVHRTPLPRRSVVLAADRDQLLTALGASPPAAEVRPGSLAVVFTGQGSQRAGMGRELYDAFPVFAAAYDEVCAALDLPLRELDAALLDQTGWAQPAIFALEVALLALVRSWGVEPDAVAGHSIGEITAAYAAGVLSLADAATLVAARGRLMQALPSGGAMLAVGAAEADVRALLASMAGDASNGEDLAVDVAAVNGPASVVVSGAEADIERVIELAGGDASNGDSPVVDVAAVNGPASVVVSGAEADITRVAELAAERGWKTSRLRTSHAFHSRLMEPMLTEFAEVVRGLSFAEPRLAAVSTVTGATVEPGQWTDPDYWVEQVRKPVRFADAARALDAAAVLELGPDGVLTALVRDANPDATAVAALRRDRHEATTLLTALAELHSTSLTVNWKAVLGGGERLDLPSYAFDHQRFWPRRRTLHDADAVGLGLTETGHPLLGAAIALPDAPESVLTGRLSVATHPWLADHTVFGTTVVPGTALVEMALAGGVRIGAPVLDELLLQAPMTLPASGGAQIRTTIGAPDGDGRHQVAIHARTDDETPWTLHATGVLSPEDTTAAADADLIVWPPAGAEELGLDGLYEAFADAGLSYGPAFQGLRRAWRVAGAVFAEVTSAEPADGFGLHPALFDAALHALGVGGLLPAADGAQLPFAFSGVRVVGVATGTLRIRLTAGSSADSVRLLLADETGLPVARVDGLTLRPISAGQLSRAADGLLFGLDWVVQEVAPTAEASISLVLGDPLPVPVPVVPVNSTAPVSATSVNETAPASVVLVNATASGGALDRATAVLSLLQTWLADPAWADARLVVRTYGAVGEDVTDPDGAALWGLVRSAQSEHPDRIHLLDAAEDAFHPVPQAVVRGGVVRVPRLTRLQASGAVEFGDGAVVVTGATGTLGRLVARHLVQAHGVRRLLLLSRSGATADLEGQLAPAEVRSVACDVSDAVAVTAALRDESVSAVIHAAGVLDDALLADLTPERLRTVFRAKVDAARNLVAATKDQPLTAFVLYSSAAGLFGNAGQANYAAANAFLDAYATQLHAQGIPATSLAWGLWDAGMGETLTDADRDRMRRGGVLQLTAEQGLAAFDTALASGRPLVAAMGVDTAALRTADFVPPLLAGLVPRRTAVAQGSPLAQRLAALPEHERARAVLALVSAQVTAVLGYASPDQLDPDRAFGELGFDSLTAVELRNRLAAATGLRLPSTLVFDYPNATLLAAFLGERLSSTHGPAVTLTHRTRVDDDPVAIVGMACRYPGGVSSPDELWDLVAAGRDGVGFFPEDRGWDLENLYHPDPDHPGTTYSREGGFLRDAADFDPGLFGISPREALAMDPQQRLLLETSWEAFERAGIDPLGLRGRRIGVFAGLMYHDYGSQTAEVPPGVEGFLSTGSSGSVASGRVSYTFGLEGPAVTVDTACSSSLVALHLAIQALRNGECDAALAGGVTVMATPNTFIGFSRQRGLAADGRCKSFAEGADGTGWGEGVGMLLVERLSDAQRLGHPVLAVVRGSAVNQDGASNGLTAPNGPSQQRVIRQALESAGLTSQDVDVVEAHGTGTSLGDPIEAQALLATYGQDRETPLWLGSVKSNLGHTQAAAGVAGIIKMVQAMRHGTMPATLHVGTPTSEVDWSAGSVELLTEARAWPEVDRPRRAAVSSFGISGTNAHVILEAPADEPVPAPVAELPTVPVVLTAAEPDALREAAERLQRGLPADASLDQVGRALATRARLRHRAVLLASNRTDLDAGLAAVAAGAHPQVGVAGHGRLAVVFTGQGSQRAGMGRELYAAFPVFAAAYDEVCAALDLPLHELDAALLDQTGWAQPAIFAVEVALLALVRSWGVEPDAVAGHSIGEITAAYAAGVLTLADAATLVAARGRLMQALPVGGAMLAIGAPETDVRVLLTGQPEVAETDGGLAVDVAAVNGPDAVVVSGVEADVERMAALAGDRGWKTSRLRTSHAFHSRLMEPMLAEFRAVVKTLTFAEPNLAAVSTVTGLAVAPGEWTDPEYWVEQVREPVRFADAAAALGTDRVLELGPDGVLTALVGAASPDAVAVAALRRDRDEVMTLLTAVAELFVHGQRIEWRAVLGDGARAELPTYPFQHQRYWLEPTPPTGDVTTAGLDASDHPLLAAAVELPDSGALLFTGTLAAGSQPWLADHTVHGHTIVPGTALVELALAAGARAGTPAVDELVLRDPLTLPAGVSVRLRVLVAAPDDDGRRALTIYSRPDDEPAAWTTHATGLLTVGSESGDDGTDLVVWPPAGAEELSLDGLYEAFADAGLGYGPAFRGLRRAWRRGETVFAEVTTGEAVDGYGLHPALFDAALHAIGVGGLLAADGAQLPFAFSGVRWERPAGAALRVRLTAGPTAGTVRLALADASGFPVAEIDNLALRPVAAGRLANTADRFLFGVNWVPQEVVPATEEPVVITLGDPLPVVSVAVLVVDATVPGAARDRAAALLTLLQAWLAGPAWADSRLVVRTHGAVGEEVTDPDGAALWGLVRSAQSEHPERIHLLDGPEDAFYPVPEALVRDGVVRVPRLARLKASGVVEFGDGAVVVTGATGTLGGLLVRHLVQVHGVRNLVLLSRSGRSVEVDGAQVRSVACDVADAGAVTEALRGESVSAVIHAAGVLDDGMIESLTPERLDTVFRAKIDAVRALRAATADQPLTAFVLYSSVAGLFGNAGQANYAAANAFLDAYATQLRGQGVPATSLAWGLWDAGMGETLTDADRDRMRRGGVLPLTAEQGLAAFDAALGTGTALVAPLVIDITALRNATTVPPLLRGLAPASAGARATNALGRRLAALPQAERDHAVLGLVRTQVAEVLGYRSADRVAAGRAFTELGFDSLTAVELRNRLAAATGLRLPSTLVFDYPTVAALAAFVAGELAGRDAATAVVTATVDPDEPIAIVGMACRFPGGVSSPEELWELVAGGRDGIVPFPEDRGWDLENLYHPDPDHPGTSYAREGGFLRDAADFDPGLFGISPREALAMDPQHRLLLETSWEAFERAGIDPLGLHGRRIGVFAGVMYNDYGLVLDQSNDNAEGFLGTSGSVASGRVSYTFGLEGPAVTVDTACSSSLVALHLAIQALRNGECESALAGGVTVMATPGTFVGFSRQRGLAADGRCKSFAEGADGTGWGEGVGMLLVERLSDAQRLGHPILAVVKGSAVNQDGASNGLTAPNGPSQQRVIRQALESAGLTSQDVDAVEAHGTGTSLGDPIEAQALLATYGRDRSGEPLWLGSVKSNLGHTQAAAGVAGIIKMVQAMRHGMLPKTLHVDAPTSQVDWSAGSVELLAEARDWPVTGRPRRAAVSSFGISGTNAHVILEAPADEPKAPAEAPSLPVTPVVLAAADQDALRMLAGRLAERCDLPLGRLAAALSTRAALPQRAVFLAEDRAALQESLSAFTDRAITGTAVEGRLAVVFTGQGTQRAGMGRELYDAFPVFAAAFDEACAATGLPLREVVADEERLHQTGWAQPAIFALEVALLALVRSWGLIPEVVAGHSIGEITAAYASGVLTLADAATLVTARGRLMQALPVGGAMLAIGASETEVRALLTDRPETAGADGGLAAVNAPDAVVVADGGSNGGGLAVDVAAVNGPASVVVSGAEDDIERIAELAVERGWKTNRLRTSHAFHSRLMEPMLAEFRAIVETLSFAEPVIPAVSTVTGRPVEPGQWTDPGYWVEQVRRPVRFADAVTALDAGRVLELGPDGVLTALVGHVDPELTAVAALRRDRPEPHTLLRAVAKLFVHGQPVDWTALVGRAAADLPTYPFQRRRFWPRPRTGVSGDVTGLGLTGTGHPILGATAEVPGSGVMLFTGSLSAAAHPWAVDHAVHGRTVVPGAALVEMALAAGSQVGVPMLEELLLQAPLVLPDRETVQVRLTVGAPDDANRRPVSVHSRTGAETPWTEHATGLLSTGTGAEPAAVTVPAGAEELDLAGFYPAMDAAGLGYGPAFQGLRRAWRAGNDVFAEVEVAEPPGGFALHPALLDSVLHAIAAGGLLTGADVHLPFAFSGVQLVAGGATALLVRLTPNGPGGVRLAIADATGLPVAQVERVTLRPVAAGQATDTAGLYTVDWRPSPATVTVGETAGWHHLPFGEPLPTLPSVPPVVLLDATAPSPAGPAAVRQALVAALGTLQAWVTDPAWADSHLVVLTSGAVATSPADTMPGLTHAALWGLVRAAQTENPGRFTLIDVDAEGRTLIPGVVEAGLAQAAIRAGAVLVPRLVAVPVLSAVPDLPTASGLGDGTVVLTGATGALGTALARHLVATHGVKDLLLVSRRGLDAPGAAALVGELVDAGAEVRLEACDLADPAAVQRLIGPVEVGAVLHAAGSTDDAMLTSLTPDRLASVLAAKVDAAVNLRAATADRPLSAFVLFSSVAGLLGSAGQANYAAANTFLDAYAARLRAEGVPATSLAWGLWETGLGSALTETDRDRLRSGGIVPLATGDALALFDAALGVDVALVAPIGLDLPALRPAAAAGLLPELLTGLAPTPVRPAARPAAAGGRDRALTRQLAALTDAEQTRTLLGLVRTHAVAVLGHANQAEIGDSRTFGELGFDSLTAVEFRNRLAADTGLRLAPTLIFDHPTPLALADALRDRLAPEAIEDDEALLAELARLEASLATSTPTEATRTTVALQLGALLAKWTSTAGPTGDAPEDAPDTDADIAAADDDELFSLLDNELGAN</sequence>
<dbReference type="InterPro" id="IPR020807">
    <property type="entry name" value="PKS_DH"/>
</dbReference>
<feature type="region of interest" description="C-terminal hotdog fold" evidence="9">
    <location>
        <begin position="6130"/>
        <end position="6264"/>
    </location>
</feature>
<evidence type="ECO:0000256" key="6">
    <source>
        <dbReference type="ARBA" id="ARBA00023194"/>
    </source>
</evidence>
<dbReference type="SMART" id="SM00822">
    <property type="entry name" value="PKS_KR"/>
    <property type="match status" value="4"/>
</dbReference>
<dbReference type="SMART" id="SM00825">
    <property type="entry name" value="PKS_KS"/>
    <property type="match status" value="4"/>
</dbReference>
<dbReference type="PROSITE" id="PS50075">
    <property type="entry name" value="CARRIER"/>
    <property type="match status" value="4"/>
</dbReference>
<dbReference type="Pfam" id="PF00550">
    <property type="entry name" value="PP-binding"/>
    <property type="match status" value="4"/>
</dbReference>
<feature type="region of interest" description="N-terminal hotdog fold" evidence="9">
    <location>
        <begin position="2651"/>
        <end position="2773"/>
    </location>
</feature>
<feature type="domain" description="Ketosynthase family 3 (KS3)" evidence="11">
    <location>
        <begin position="40"/>
        <end position="465"/>
    </location>
</feature>